<reference evidence="7" key="2">
    <citation type="submission" date="2023-04" db="EMBL/GenBank/DDBJ databases">
        <authorList>
            <person name="Le Lay C."/>
        </authorList>
    </citation>
    <scope>NUCLEOTIDE SEQUENCE</scope>
    <source>
        <strain evidence="7">A</strain>
    </source>
</reference>
<dbReference type="GO" id="GO:0003723">
    <property type="term" value="F:RNA binding"/>
    <property type="evidence" value="ECO:0007669"/>
    <property type="project" value="InterPro"/>
</dbReference>
<dbReference type="GO" id="GO:0003968">
    <property type="term" value="F:RNA-directed RNA polymerase activity"/>
    <property type="evidence" value="ECO:0007669"/>
    <property type="project" value="UniProtKB-KW"/>
</dbReference>
<dbReference type="InterPro" id="IPR001205">
    <property type="entry name" value="RNA-dir_pol_C"/>
</dbReference>
<evidence type="ECO:0000256" key="1">
    <source>
        <dbReference type="ARBA" id="ARBA00022484"/>
    </source>
</evidence>
<dbReference type="GO" id="GO:0006351">
    <property type="term" value="P:DNA-templated transcription"/>
    <property type="evidence" value="ECO:0007669"/>
    <property type="project" value="InterPro"/>
</dbReference>
<dbReference type="SUPFAM" id="SSF56672">
    <property type="entry name" value="DNA/RNA polymerases"/>
    <property type="match status" value="1"/>
</dbReference>
<dbReference type="InterPro" id="IPR007094">
    <property type="entry name" value="RNA-dir_pol_PSvirus"/>
</dbReference>
<evidence type="ECO:0000256" key="3">
    <source>
        <dbReference type="ARBA" id="ARBA00022695"/>
    </source>
</evidence>
<dbReference type="EMBL" id="OQ866066">
    <property type="protein sequence ID" value="WNT71129.1"/>
    <property type="molecule type" value="Genomic_RNA"/>
</dbReference>
<feature type="domain" description="RdRp catalytic" evidence="6">
    <location>
        <begin position="138"/>
        <end position="257"/>
    </location>
</feature>
<keyword evidence="1 7" id="KW-0696">RNA-directed RNA polymerase</keyword>
<organism evidence="7">
    <name type="scientific">Catepeofons virus</name>
    <dbReference type="NCBI Taxonomy" id="3072203"/>
    <lineage>
        <taxon>Viruses</taxon>
        <taxon>Riboviria</taxon>
        <taxon>Orthornavirae</taxon>
        <taxon>Lenarviricota</taxon>
    </lineage>
</organism>
<evidence type="ECO:0000256" key="2">
    <source>
        <dbReference type="ARBA" id="ARBA00022679"/>
    </source>
</evidence>
<accession>A0AA96NPC3</accession>
<dbReference type="GO" id="GO:0000166">
    <property type="term" value="F:nucleotide binding"/>
    <property type="evidence" value="ECO:0007669"/>
    <property type="project" value="UniProtKB-KW"/>
</dbReference>
<dbReference type="Pfam" id="PF00680">
    <property type="entry name" value="RdRP_1"/>
    <property type="match status" value="1"/>
</dbReference>
<reference evidence="7" key="1">
    <citation type="journal article" date="2023" name="Virology">
        <title>A metatranscriptomic analysis of geothermal hot springs reveals diverse RNA viruses including the phylum Lenarviricota.</title>
        <authorList>
            <person name="Le Lay C."/>
            <person name="Stott M.B."/>
            <person name="Shi M."/>
            <person name="Sadiq S."/>
            <person name="Holmes E.C."/>
        </authorList>
    </citation>
    <scope>NUCLEOTIDE SEQUENCE</scope>
    <source>
        <strain evidence="7">A</strain>
    </source>
</reference>
<keyword evidence="4" id="KW-0547">Nucleotide-binding</keyword>
<keyword evidence="5" id="KW-0693">Viral RNA replication</keyword>
<name>A0AA96NPC3_9VIRU</name>
<evidence type="ECO:0000256" key="4">
    <source>
        <dbReference type="ARBA" id="ARBA00022741"/>
    </source>
</evidence>
<keyword evidence="3" id="KW-0548">Nucleotidyltransferase</keyword>
<dbReference type="InterPro" id="IPR043128">
    <property type="entry name" value="Rev_trsase/Diguanyl_cyclase"/>
</dbReference>
<protein>
    <submittedName>
        <fullName evidence="7">RNA-dependent RNA polymerase</fullName>
    </submittedName>
</protein>
<dbReference type="GO" id="GO:0039694">
    <property type="term" value="P:viral RNA genome replication"/>
    <property type="evidence" value="ECO:0007669"/>
    <property type="project" value="InterPro"/>
</dbReference>
<evidence type="ECO:0000313" key="7">
    <source>
        <dbReference type="EMBL" id="WNT71129.1"/>
    </source>
</evidence>
<evidence type="ECO:0000259" key="6">
    <source>
        <dbReference type="PROSITE" id="PS50507"/>
    </source>
</evidence>
<keyword evidence="2" id="KW-0808">Transferase</keyword>
<proteinExistence type="predicted"/>
<dbReference type="PROSITE" id="PS50507">
    <property type="entry name" value="RDRP_SSRNA_POS"/>
    <property type="match status" value="1"/>
</dbReference>
<dbReference type="InterPro" id="IPR043502">
    <property type="entry name" value="DNA/RNA_pol_sf"/>
</dbReference>
<dbReference type="Gene3D" id="3.30.70.270">
    <property type="match status" value="1"/>
</dbReference>
<evidence type="ECO:0000256" key="5">
    <source>
        <dbReference type="ARBA" id="ARBA00022953"/>
    </source>
</evidence>
<sequence length="403" mass="46013">MRWDEASYAFARRELRRAFGSRQLTSLKVDQVVEFTKLDRNSGLPSLGRKSDDVDRARKEALDILHGKKTPPPCVAFYRTQVGKTRLVWGYPYAMTLLEGTIAVPVINDLRADSFCPYPVGHTGVGIGGRLVRSTWAPLQYCTDWSKFDSTVPRRVIREAFSLIRSWFVDEEGRRKVDIVEDYFLHCGILMPDGYVYTGRTRGIPSGSWLTQVVGSMCNYFLLMYIAHRVGDGIAPGVLVFGDDAVVPMYRLPKLRAWAKEAEALGMTIHPEKQVITHGKPHFLGHFWEGAFATRPIEETLQALATSERYQRFASKEEFLKWNIDKAKALIIDNPAAYHLLVKYIAWRLRWSVVHTYRMLSISRLAVHTPVRTGFMQSVGDIDLRVGDPKEPPRNFVLQRILH</sequence>